<keyword evidence="2 3" id="KW-0472">Membrane</keyword>
<evidence type="ECO:0000256" key="1">
    <source>
        <dbReference type="ARBA" id="ARBA00004370"/>
    </source>
</evidence>
<comment type="subcellular location">
    <subcellularLocation>
        <location evidence="1">Membrane</location>
    </subcellularLocation>
</comment>
<protein>
    <recommendedName>
        <fullName evidence="5">Cytochrome c-type biogenesis protein CcmE</fullName>
    </recommendedName>
</protein>
<keyword evidence="3" id="KW-0812">Transmembrane</keyword>
<sequence length="155" mass="16899">MGVGRRQVAIAVTVILVAVVYVFITGISDTMVYYYNVSEVSERRAELVGNALRVHGQVVPGSIEKDPTGLVHKFLIEEGGLTVPVIYRDIVPDTFEDRADAVVEGSFDAAGTFQATFLMAKCPSKYEAETDYAQFREAGVVAPAQSRQPAKILTR</sequence>
<dbReference type="InterPro" id="IPR012340">
    <property type="entry name" value="NA-bd_OB-fold"/>
</dbReference>
<gene>
    <name evidence="4" type="ORF">METZ01_LOCUS89722</name>
</gene>
<dbReference type="InterPro" id="IPR004329">
    <property type="entry name" value="CcmE"/>
</dbReference>
<reference evidence="4" key="1">
    <citation type="submission" date="2018-05" db="EMBL/GenBank/DDBJ databases">
        <authorList>
            <person name="Lanie J.A."/>
            <person name="Ng W.-L."/>
            <person name="Kazmierczak K.M."/>
            <person name="Andrzejewski T.M."/>
            <person name="Davidsen T.M."/>
            <person name="Wayne K.J."/>
            <person name="Tettelin H."/>
            <person name="Glass J.I."/>
            <person name="Rusch D."/>
            <person name="Podicherti R."/>
            <person name="Tsui H.-C.T."/>
            <person name="Winkler M.E."/>
        </authorList>
    </citation>
    <scope>NUCLEOTIDE SEQUENCE</scope>
</reference>
<proteinExistence type="predicted"/>
<dbReference type="Gene3D" id="2.40.50.140">
    <property type="entry name" value="Nucleic acid-binding proteins"/>
    <property type="match status" value="1"/>
</dbReference>
<dbReference type="EMBL" id="UINC01008181">
    <property type="protein sequence ID" value="SVA36868.1"/>
    <property type="molecule type" value="Genomic_DNA"/>
</dbReference>
<dbReference type="SUPFAM" id="SSF82093">
    <property type="entry name" value="Heme chaperone CcmE"/>
    <property type="match status" value="1"/>
</dbReference>
<name>A0A381VAS8_9ZZZZ</name>
<evidence type="ECO:0000256" key="3">
    <source>
        <dbReference type="SAM" id="Phobius"/>
    </source>
</evidence>
<dbReference type="AlphaFoldDB" id="A0A381VAS8"/>
<evidence type="ECO:0008006" key="5">
    <source>
        <dbReference type="Google" id="ProtNLM"/>
    </source>
</evidence>
<dbReference type="GO" id="GO:0020037">
    <property type="term" value="F:heme binding"/>
    <property type="evidence" value="ECO:0007669"/>
    <property type="project" value="InterPro"/>
</dbReference>
<dbReference type="GO" id="GO:0017004">
    <property type="term" value="P:cytochrome complex assembly"/>
    <property type="evidence" value="ECO:0007669"/>
    <property type="project" value="InterPro"/>
</dbReference>
<organism evidence="4">
    <name type="scientific">marine metagenome</name>
    <dbReference type="NCBI Taxonomy" id="408172"/>
    <lineage>
        <taxon>unclassified sequences</taxon>
        <taxon>metagenomes</taxon>
        <taxon>ecological metagenomes</taxon>
    </lineage>
</organism>
<feature type="transmembrane region" description="Helical" evidence="3">
    <location>
        <begin position="12"/>
        <end position="35"/>
    </location>
</feature>
<accession>A0A381VAS8</accession>
<evidence type="ECO:0000313" key="4">
    <source>
        <dbReference type="EMBL" id="SVA36868.1"/>
    </source>
</evidence>
<evidence type="ECO:0000256" key="2">
    <source>
        <dbReference type="ARBA" id="ARBA00023136"/>
    </source>
</evidence>
<dbReference type="Pfam" id="PF03100">
    <property type="entry name" value="CcmE"/>
    <property type="match status" value="1"/>
</dbReference>
<keyword evidence="3" id="KW-1133">Transmembrane helix</keyword>
<dbReference type="InterPro" id="IPR036127">
    <property type="entry name" value="CcmE-like_sf"/>
</dbReference>
<dbReference type="GO" id="GO:0017003">
    <property type="term" value="P:protein-heme linkage"/>
    <property type="evidence" value="ECO:0007669"/>
    <property type="project" value="InterPro"/>
</dbReference>
<dbReference type="GO" id="GO:0005886">
    <property type="term" value="C:plasma membrane"/>
    <property type="evidence" value="ECO:0007669"/>
    <property type="project" value="InterPro"/>
</dbReference>